<reference evidence="1 2" key="1">
    <citation type="journal article" date="2024" name="Plant Biotechnol. J.">
        <title>Genome and CRISPR/Cas9 system of a widespread forest tree (Populus alba) in the world.</title>
        <authorList>
            <person name="Liu Y.J."/>
            <person name="Jiang P.F."/>
            <person name="Han X.M."/>
            <person name="Li X.Y."/>
            <person name="Wang H.M."/>
            <person name="Wang Y.J."/>
            <person name="Wang X.X."/>
            <person name="Zeng Q.Y."/>
        </authorList>
    </citation>
    <scope>NUCLEOTIDE SEQUENCE [LARGE SCALE GENOMIC DNA]</scope>
    <source>
        <strain evidence="2">cv. PAL-ZL1</strain>
    </source>
</reference>
<dbReference type="EMBL" id="RCHU02000014">
    <property type="protein sequence ID" value="KAL3571519.1"/>
    <property type="molecule type" value="Genomic_DNA"/>
</dbReference>
<sequence>MERNLLSKLFRGNYYFLQGNYMYWAWACVSFGMVAIIPLQSFNVAMRMSAGKKCIEEEVACSDLGKQDLMELKKIFDPSISTSLCNFFPALKWINYKGFEKSVIKVRDARDGFSQDLIDEIRQKKTSSCSSPDAGPEKTTVIETLLSLQEQEPDFYTDDIIKGLVLVSSFCRQI</sequence>
<dbReference type="Proteomes" id="UP000309997">
    <property type="component" value="Unassembled WGS sequence"/>
</dbReference>
<name>A0ACC4AZK8_POPAL</name>
<proteinExistence type="predicted"/>
<evidence type="ECO:0000313" key="1">
    <source>
        <dbReference type="EMBL" id="KAL3571519.1"/>
    </source>
</evidence>
<gene>
    <name evidence="1" type="ORF">D5086_025423</name>
</gene>
<accession>A0ACC4AZK8</accession>
<comment type="caution">
    <text evidence="1">The sequence shown here is derived from an EMBL/GenBank/DDBJ whole genome shotgun (WGS) entry which is preliminary data.</text>
</comment>
<protein>
    <submittedName>
        <fullName evidence="1">Uncharacterized protein</fullName>
    </submittedName>
</protein>
<keyword evidence="2" id="KW-1185">Reference proteome</keyword>
<organism evidence="1 2">
    <name type="scientific">Populus alba</name>
    <name type="common">White poplar</name>
    <dbReference type="NCBI Taxonomy" id="43335"/>
    <lineage>
        <taxon>Eukaryota</taxon>
        <taxon>Viridiplantae</taxon>
        <taxon>Streptophyta</taxon>
        <taxon>Embryophyta</taxon>
        <taxon>Tracheophyta</taxon>
        <taxon>Spermatophyta</taxon>
        <taxon>Magnoliopsida</taxon>
        <taxon>eudicotyledons</taxon>
        <taxon>Gunneridae</taxon>
        <taxon>Pentapetalae</taxon>
        <taxon>rosids</taxon>
        <taxon>fabids</taxon>
        <taxon>Malpighiales</taxon>
        <taxon>Salicaceae</taxon>
        <taxon>Saliceae</taxon>
        <taxon>Populus</taxon>
    </lineage>
</organism>
<evidence type="ECO:0000313" key="2">
    <source>
        <dbReference type="Proteomes" id="UP000309997"/>
    </source>
</evidence>